<proteinExistence type="predicted"/>
<keyword evidence="4" id="KW-1185">Reference proteome</keyword>
<evidence type="ECO:0000313" key="3">
    <source>
        <dbReference type="EMBL" id="BAM87619.1"/>
    </source>
</evidence>
<dbReference type="InterPro" id="IPR005532">
    <property type="entry name" value="SUMF_dom"/>
</dbReference>
<evidence type="ECO:0000256" key="1">
    <source>
        <dbReference type="SAM" id="MobiDB-lite"/>
    </source>
</evidence>
<feature type="compositionally biased region" description="Low complexity" evidence="1">
    <location>
        <begin position="216"/>
        <end position="270"/>
    </location>
</feature>
<name>M4Z3K1_9BRAD</name>
<feature type="domain" description="Sulfatase-modifying factor enzyme-like" evidence="2">
    <location>
        <begin position="297"/>
        <end position="515"/>
    </location>
</feature>
<dbReference type="GO" id="GO:0120147">
    <property type="term" value="F:formylglycine-generating oxidase activity"/>
    <property type="evidence" value="ECO:0007669"/>
    <property type="project" value="TreeGrafter"/>
</dbReference>
<dbReference type="InterPro" id="IPR016187">
    <property type="entry name" value="CTDL_fold"/>
</dbReference>
<dbReference type="InterPro" id="IPR051043">
    <property type="entry name" value="Sulfatase_Mod_Factor_Kinase"/>
</dbReference>
<dbReference type="PANTHER" id="PTHR23150">
    <property type="entry name" value="SULFATASE MODIFYING FACTOR 1, 2"/>
    <property type="match status" value="1"/>
</dbReference>
<dbReference type="STRING" id="1245469.S58_16110"/>
<dbReference type="PATRIC" id="fig|1245469.3.peg.1652"/>
<dbReference type="eggNOG" id="COG1262">
    <property type="taxonomic scope" value="Bacteria"/>
</dbReference>
<organism evidence="3 4">
    <name type="scientific">Bradyrhizobium oligotrophicum S58</name>
    <dbReference type="NCBI Taxonomy" id="1245469"/>
    <lineage>
        <taxon>Bacteria</taxon>
        <taxon>Pseudomonadati</taxon>
        <taxon>Pseudomonadota</taxon>
        <taxon>Alphaproteobacteria</taxon>
        <taxon>Hyphomicrobiales</taxon>
        <taxon>Nitrobacteraceae</taxon>
        <taxon>Bradyrhizobium</taxon>
    </lineage>
</organism>
<dbReference type="SUPFAM" id="SSF56436">
    <property type="entry name" value="C-type lectin-like"/>
    <property type="match status" value="1"/>
</dbReference>
<dbReference type="InterPro" id="IPR042095">
    <property type="entry name" value="SUMF_sf"/>
</dbReference>
<accession>M4Z3K1</accession>
<evidence type="ECO:0000259" key="2">
    <source>
        <dbReference type="Pfam" id="PF03781"/>
    </source>
</evidence>
<dbReference type="KEGG" id="aol:S58_16110"/>
<evidence type="ECO:0000313" key="4">
    <source>
        <dbReference type="Proteomes" id="UP000011841"/>
    </source>
</evidence>
<gene>
    <name evidence="3" type="ORF">S58_16110</name>
</gene>
<dbReference type="Gene3D" id="3.90.1580.10">
    <property type="entry name" value="paralog of FGE (formylglycine-generating enzyme)"/>
    <property type="match status" value="1"/>
</dbReference>
<dbReference type="Proteomes" id="UP000011841">
    <property type="component" value="Chromosome"/>
</dbReference>
<sequence>MRGGPRTMIGIDVLKQLQAPALDEADRPITTVVYSVPCERCGREVGIALNALRAPSFHRVDEQVECPEIQERRSKGDGGLLLMMCRPLKQSLDARCDAAAVTATAPDAGRARRVCCSIPGVSTAQYSPNEARSLAEIWQAHGQAKLATSLRAAAATAERSPLVRTFAATGLVGALLLGPLGGWFMVTRKPAAPPPSLPAAQLQAAERSEPPSDLGPADAPPRSAAALPALAATDPTPARSQNTSEAAMPARPAEMAPGEAPVPGAPAVASTGADAAPAVASTAAPAPTPEEGAKVRLPDIVMIPGGAFAMGGVESAELPVHRVTIKPFALGKYPVTVGEWKECVTDKACADVTSGPDDNPVTNVSYDDAKAYLAWLSRVVGKPFRLPTEAEWEYAARGGATTKFWWGDQMRAGMAGCSGCNDAGEPSRLMKVGSFQANPFGLFDMGGCVDQWVADSWHKTYQGAPSDGSAWTDEQSFVRVIRSGSWKNDASYVRSGSRDHYDARVRYPTHGFRVALSL</sequence>
<dbReference type="Pfam" id="PF03781">
    <property type="entry name" value="FGE-sulfatase"/>
    <property type="match status" value="1"/>
</dbReference>
<feature type="region of interest" description="Disordered" evidence="1">
    <location>
        <begin position="192"/>
        <end position="270"/>
    </location>
</feature>
<dbReference type="PANTHER" id="PTHR23150:SF35">
    <property type="entry name" value="BLL6746 PROTEIN"/>
    <property type="match status" value="1"/>
</dbReference>
<protein>
    <recommendedName>
        <fullName evidence="2">Sulfatase-modifying factor enzyme-like domain-containing protein</fullName>
    </recommendedName>
</protein>
<dbReference type="EMBL" id="AP012603">
    <property type="protein sequence ID" value="BAM87619.1"/>
    <property type="molecule type" value="Genomic_DNA"/>
</dbReference>
<dbReference type="AlphaFoldDB" id="M4Z3K1"/>
<reference evidence="3 4" key="1">
    <citation type="journal article" date="2013" name="Appl. Environ. Microbiol.">
        <title>Genome analysis suggests that the soil oligotrophic bacterium Agromonas oligotrophica (Bradyrhizobium oligotrophicum) is a nitrogen-fixing symbiont of Aeschynomene indica.</title>
        <authorList>
            <person name="Okubo T."/>
            <person name="Fukushima S."/>
            <person name="Itakura M."/>
            <person name="Oshima K."/>
            <person name="Longtonglang A."/>
            <person name="Teaumroong N."/>
            <person name="Mitsui H."/>
            <person name="Hattori M."/>
            <person name="Hattori R."/>
            <person name="Hattori T."/>
            <person name="Minamisawa K."/>
        </authorList>
    </citation>
    <scope>NUCLEOTIDE SEQUENCE [LARGE SCALE GENOMIC DNA]</scope>
    <source>
        <strain evidence="3 4">S58</strain>
    </source>
</reference>
<dbReference type="HOGENOM" id="CLU_555134_0_0_5"/>